<dbReference type="RefSeq" id="WP_053234539.1">
    <property type="nucleotide sequence ID" value="NZ_CP011125.1"/>
</dbReference>
<accession>A0A0F6SFN5</accession>
<dbReference type="AlphaFoldDB" id="A0A0F6SFN5"/>
<dbReference type="KEGG" id="samy:DB32_004406"/>
<gene>
    <name evidence="1" type="ORF">DB32_004403</name>
    <name evidence="2" type="ORF">DB32_004406</name>
</gene>
<evidence type="ECO:0000313" key="2">
    <source>
        <dbReference type="EMBL" id="AKF07257.1"/>
    </source>
</evidence>
<evidence type="ECO:0000313" key="1">
    <source>
        <dbReference type="EMBL" id="AKF07254.1"/>
    </source>
</evidence>
<evidence type="ECO:0000313" key="3">
    <source>
        <dbReference type="Proteomes" id="UP000034883"/>
    </source>
</evidence>
<dbReference type="EMBL" id="CP011125">
    <property type="protein sequence ID" value="AKF07257.1"/>
    <property type="molecule type" value="Genomic_DNA"/>
</dbReference>
<reference evidence="1 3" key="1">
    <citation type="submission" date="2015-03" db="EMBL/GenBank/DDBJ databases">
        <title>Genome assembly of Sandaracinus amylolyticus DSM 53668.</title>
        <authorList>
            <person name="Sharma G."/>
            <person name="Subramanian S."/>
        </authorList>
    </citation>
    <scope>NUCLEOTIDE SEQUENCE [LARGE SCALE GENOMIC DNA]</scope>
    <source>
        <strain evidence="1 3">DSM 53668</strain>
    </source>
</reference>
<dbReference type="KEGG" id="samy:DB32_004403"/>
<proteinExistence type="predicted"/>
<sequence length="186" mass="20177">MAPGGEYAFDVELLAANRLRSTDHPAASPATDEWYVDGNTIRLFLQNRFVEYRADVSNGTVMVGDAQNVRGETWQWRGDRMQVGGGCHPDETQQGESCINLSGTQWTLRTSSGERVIHFEAGGALLTDQGAISERNRWSQQGAQLTFSLDGVDYTATVERGDALSGTAGGAQWSAAPVQLFAPPMH</sequence>
<organism evidence="1 3">
    <name type="scientific">Sandaracinus amylolyticus</name>
    <dbReference type="NCBI Taxonomy" id="927083"/>
    <lineage>
        <taxon>Bacteria</taxon>
        <taxon>Pseudomonadati</taxon>
        <taxon>Myxococcota</taxon>
        <taxon>Polyangia</taxon>
        <taxon>Polyangiales</taxon>
        <taxon>Sandaracinaceae</taxon>
        <taxon>Sandaracinus</taxon>
    </lineage>
</organism>
<dbReference type="EMBL" id="CP011125">
    <property type="protein sequence ID" value="AKF07254.1"/>
    <property type="molecule type" value="Genomic_DNA"/>
</dbReference>
<keyword evidence="3" id="KW-1185">Reference proteome</keyword>
<dbReference type="Proteomes" id="UP000034883">
    <property type="component" value="Chromosome"/>
</dbReference>
<protein>
    <submittedName>
        <fullName evidence="1">Uncharacterized protein</fullName>
    </submittedName>
</protein>
<name>A0A0F6SFN5_9BACT</name>